<feature type="transmembrane region" description="Helical" evidence="6">
    <location>
        <begin position="128"/>
        <end position="150"/>
    </location>
</feature>
<protein>
    <recommendedName>
        <fullName evidence="7">DUF202 domain-containing protein</fullName>
    </recommendedName>
</protein>
<name>A0A8J9SHB4_PHATR</name>
<evidence type="ECO:0000256" key="3">
    <source>
        <dbReference type="ARBA" id="ARBA00022692"/>
    </source>
</evidence>
<evidence type="ECO:0000256" key="5">
    <source>
        <dbReference type="ARBA" id="ARBA00023136"/>
    </source>
</evidence>
<gene>
    <name evidence="8" type="ORF">PTTT1_LOCUS11019</name>
</gene>
<sequence>MIHSRTLPRLCQTRNQGFIILRRTTFSSSCNTSNSIFRPITVKNSGSIARDILAAERTFLAWARTGLGFVGAGSALFGAYHDRPTPQAEIVPACLVLLLNGTFLLGFATRRYLNVVEAIQKGSFPVLVGGTLMAVAITAIGTLASLGLVARAEQKTHGMNILKDDRESN</sequence>
<dbReference type="InterPro" id="IPR003807">
    <property type="entry name" value="DUF202"/>
</dbReference>
<evidence type="ECO:0000259" key="7">
    <source>
        <dbReference type="Pfam" id="PF02656"/>
    </source>
</evidence>
<evidence type="ECO:0000256" key="6">
    <source>
        <dbReference type="SAM" id="Phobius"/>
    </source>
</evidence>
<feature type="transmembrane region" description="Helical" evidence="6">
    <location>
        <begin position="90"/>
        <end position="108"/>
    </location>
</feature>
<keyword evidence="2" id="KW-1003">Cell membrane</keyword>
<dbReference type="Pfam" id="PF02656">
    <property type="entry name" value="DUF202"/>
    <property type="match status" value="1"/>
</dbReference>
<keyword evidence="3 6" id="KW-0812">Transmembrane</keyword>
<evidence type="ECO:0000256" key="4">
    <source>
        <dbReference type="ARBA" id="ARBA00022989"/>
    </source>
</evidence>
<proteinExistence type="predicted"/>
<keyword evidence="5 6" id="KW-0472">Membrane</keyword>
<accession>A0A8J9SHB4</accession>
<dbReference type="OMA" id="WIVAKPE"/>
<dbReference type="GO" id="GO:0005886">
    <property type="term" value="C:plasma membrane"/>
    <property type="evidence" value="ECO:0007669"/>
    <property type="project" value="UniProtKB-SubCell"/>
</dbReference>
<dbReference type="PANTHER" id="PTHR34187">
    <property type="entry name" value="FGR18P"/>
    <property type="match status" value="1"/>
</dbReference>
<evidence type="ECO:0000256" key="1">
    <source>
        <dbReference type="ARBA" id="ARBA00004651"/>
    </source>
</evidence>
<organism evidence="8">
    <name type="scientific">Phaeodactylum tricornutum</name>
    <name type="common">Diatom</name>
    <dbReference type="NCBI Taxonomy" id="2850"/>
    <lineage>
        <taxon>Eukaryota</taxon>
        <taxon>Sar</taxon>
        <taxon>Stramenopiles</taxon>
        <taxon>Ochrophyta</taxon>
        <taxon>Bacillariophyta</taxon>
        <taxon>Bacillariophyceae</taxon>
        <taxon>Bacillariophycidae</taxon>
        <taxon>Naviculales</taxon>
        <taxon>Phaeodactylaceae</taxon>
        <taxon>Phaeodactylum</taxon>
    </lineage>
</organism>
<reference evidence="8" key="1">
    <citation type="submission" date="2022-02" db="EMBL/GenBank/DDBJ databases">
        <authorList>
            <person name="Giguere J D."/>
        </authorList>
    </citation>
    <scope>NUCLEOTIDE SEQUENCE</scope>
    <source>
        <strain evidence="8">CCAP 1055/1</strain>
    </source>
</reference>
<evidence type="ECO:0000313" key="8">
    <source>
        <dbReference type="EMBL" id="CAG9279730.1"/>
    </source>
</evidence>
<keyword evidence="4 6" id="KW-1133">Transmembrane helix</keyword>
<dbReference type="Proteomes" id="UP000836788">
    <property type="component" value="Chromosome 12"/>
</dbReference>
<evidence type="ECO:0000256" key="2">
    <source>
        <dbReference type="ARBA" id="ARBA00022475"/>
    </source>
</evidence>
<dbReference type="AlphaFoldDB" id="A0A8J9SHB4"/>
<feature type="transmembrane region" description="Helical" evidence="6">
    <location>
        <begin position="59"/>
        <end position="78"/>
    </location>
</feature>
<feature type="domain" description="DUF202" evidence="7">
    <location>
        <begin position="50"/>
        <end position="116"/>
    </location>
</feature>
<dbReference type="InterPro" id="IPR052053">
    <property type="entry name" value="IM_YidH-like"/>
</dbReference>
<dbReference type="PANTHER" id="PTHR34187:SF2">
    <property type="entry name" value="DUF202 DOMAIN-CONTAINING PROTEIN"/>
    <property type="match status" value="1"/>
</dbReference>
<comment type="subcellular location">
    <subcellularLocation>
        <location evidence="1">Cell membrane</location>
        <topology evidence="1">Multi-pass membrane protein</topology>
    </subcellularLocation>
</comment>
<dbReference type="EMBL" id="OU594953">
    <property type="protein sequence ID" value="CAG9279730.1"/>
    <property type="molecule type" value="Genomic_DNA"/>
</dbReference>